<comment type="caution">
    <text evidence="8">The sequence shown here is derived from an EMBL/GenBank/DDBJ whole genome shotgun (WGS) entry which is preliminary data.</text>
</comment>
<dbReference type="GO" id="GO:0005886">
    <property type="term" value="C:plasma membrane"/>
    <property type="evidence" value="ECO:0007669"/>
    <property type="project" value="UniProtKB-SubCell"/>
</dbReference>
<name>A0A4R5QMM3_9PROT</name>
<dbReference type="PANTHER" id="PTHR43776:SF7">
    <property type="entry name" value="D,D-DIPEPTIDE TRANSPORT ATP-BINDING PROTEIN DDPF-RELATED"/>
    <property type="match status" value="1"/>
</dbReference>
<dbReference type="InterPro" id="IPR050319">
    <property type="entry name" value="ABC_transp_ATP-bind"/>
</dbReference>
<dbReference type="InterPro" id="IPR013563">
    <property type="entry name" value="Oligopep_ABC_C"/>
</dbReference>
<keyword evidence="9" id="KW-1185">Reference proteome</keyword>
<organism evidence="8 9">
    <name type="scientific">Dankookia rubra</name>
    <dbReference type="NCBI Taxonomy" id="1442381"/>
    <lineage>
        <taxon>Bacteria</taxon>
        <taxon>Pseudomonadati</taxon>
        <taxon>Pseudomonadota</taxon>
        <taxon>Alphaproteobacteria</taxon>
        <taxon>Acetobacterales</taxon>
        <taxon>Roseomonadaceae</taxon>
        <taxon>Dankookia</taxon>
    </lineage>
</organism>
<accession>A0A4R5QMM3</accession>
<dbReference type="Gene3D" id="3.40.50.300">
    <property type="entry name" value="P-loop containing nucleotide triphosphate hydrolases"/>
    <property type="match status" value="1"/>
</dbReference>
<evidence type="ECO:0000256" key="2">
    <source>
        <dbReference type="ARBA" id="ARBA00005417"/>
    </source>
</evidence>
<keyword evidence="5 8" id="KW-0067">ATP-binding</keyword>
<dbReference type="GO" id="GO:0055085">
    <property type="term" value="P:transmembrane transport"/>
    <property type="evidence" value="ECO:0007669"/>
    <property type="project" value="UniProtKB-ARBA"/>
</dbReference>
<dbReference type="RefSeq" id="WP_133286913.1">
    <property type="nucleotide sequence ID" value="NZ_SMSJ01000002.1"/>
</dbReference>
<dbReference type="GO" id="GO:0005524">
    <property type="term" value="F:ATP binding"/>
    <property type="evidence" value="ECO:0007669"/>
    <property type="project" value="UniProtKB-KW"/>
</dbReference>
<evidence type="ECO:0000256" key="1">
    <source>
        <dbReference type="ARBA" id="ARBA00004417"/>
    </source>
</evidence>
<dbReference type="PROSITE" id="PS50893">
    <property type="entry name" value="ABC_TRANSPORTER_2"/>
    <property type="match status" value="1"/>
</dbReference>
<evidence type="ECO:0000313" key="8">
    <source>
        <dbReference type="EMBL" id="TDH64148.1"/>
    </source>
</evidence>
<dbReference type="CDD" id="cd03257">
    <property type="entry name" value="ABC_NikE_OppD_transporters"/>
    <property type="match status" value="1"/>
</dbReference>
<dbReference type="Pfam" id="PF00005">
    <property type="entry name" value="ABC_tran"/>
    <property type="match status" value="1"/>
</dbReference>
<dbReference type="SUPFAM" id="SSF52540">
    <property type="entry name" value="P-loop containing nucleoside triphosphate hydrolases"/>
    <property type="match status" value="1"/>
</dbReference>
<gene>
    <name evidence="8" type="ORF">E2C06_02015</name>
</gene>
<evidence type="ECO:0000256" key="4">
    <source>
        <dbReference type="ARBA" id="ARBA00022741"/>
    </source>
</evidence>
<dbReference type="Pfam" id="PF08352">
    <property type="entry name" value="oligo_HPY"/>
    <property type="match status" value="1"/>
</dbReference>
<dbReference type="InterPro" id="IPR003593">
    <property type="entry name" value="AAA+_ATPase"/>
</dbReference>
<dbReference type="InterPro" id="IPR027417">
    <property type="entry name" value="P-loop_NTPase"/>
</dbReference>
<dbReference type="InterPro" id="IPR003439">
    <property type="entry name" value="ABC_transporter-like_ATP-bd"/>
</dbReference>
<reference evidence="8 9" key="1">
    <citation type="journal article" date="2016" name="J. Microbiol.">
        <title>Dankookia rubra gen. nov., sp. nov., an alphaproteobacterium isolated from sediment of a shallow stream.</title>
        <authorList>
            <person name="Kim W.H."/>
            <person name="Kim D.H."/>
            <person name="Kang K."/>
            <person name="Ahn T.Y."/>
        </authorList>
    </citation>
    <scope>NUCLEOTIDE SEQUENCE [LARGE SCALE GENOMIC DNA]</scope>
    <source>
        <strain evidence="8 9">JCM30602</strain>
    </source>
</reference>
<protein>
    <submittedName>
        <fullName evidence="8">ATP-binding cassette domain-containing protein</fullName>
    </submittedName>
</protein>
<comment type="subcellular location">
    <subcellularLocation>
        <location evidence="1">Cell inner membrane</location>
        <topology evidence="1">Peripheral membrane protein</topology>
    </subcellularLocation>
</comment>
<evidence type="ECO:0000313" key="9">
    <source>
        <dbReference type="Proteomes" id="UP000295096"/>
    </source>
</evidence>
<evidence type="ECO:0000256" key="6">
    <source>
        <dbReference type="SAM" id="MobiDB-lite"/>
    </source>
</evidence>
<evidence type="ECO:0000256" key="3">
    <source>
        <dbReference type="ARBA" id="ARBA00022448"/>
    </source>
</evidence>
<keyword evidence="3" id="KW-0813">Transport</keyword>
<dbReference type="SMART" id="SM00382">
    <property type="entry name" value="AAA"/>
    <property type="match status" value="1"/>
</dbReference>
<dbReference type="PANTHER" id="PTHR43776">
    <property type="entry name" value="TRANSPORT ATP-BINDING PROTEIN"/>
    <property type="match status" value="1"/>
</dbReference>
<feature type="domain" description="ABC transporter" evidence="7">
    <location>
        <begin position="5"/>
        <end position="254"/>
    </location>
</feature>
<dbReference type="OrthoDB" id="9767950at2"/>
<dbReference type="PROSITE" id="PS00211">
    <property type="entry name" value="ABC_TRANSPORTER_1"/>
    <property type="match status" value="1"/>
</dbReference>
<proteinExistence type="inferred from homology"/>
<sequence length="370" mass="39589">MSALLELDDVARHFPVRDALGRARGAVRAVDGVSLAVPQGTVLAIVGESGCGKSTLGRLALRLIEPDRGAVRFMGEDLRALSARALRARRRDMQLIFQDPFASLDPRMTVEDAIAEPLKLHDVVPRGAKRARVAQLLERVGLRPEAARRWPHEFSGGQRQRIAIARALASGPKLIIGDEPVSALDVSVQAQVVNLLQDLIRDLGLTFVLISHDLGVVRHIADRVAVMYLGTIVEEGPAELVFGAPRHPYTRALLAAVPGHGARAAPIEGDPPSPIAPPAGCRFHTRCPFAEAVCREQVPVLQGQARRSEVAAGGSHGSAGQEHLAACHLQDRLPPAAPLQERKAGGDRLRRLQAHFGAPAPQPETTGVNA</sequence>
<dbReference type="Proteomes" id="UP000295096">
    <property type="component" value="Unassembled WGS sequence"/>
</dbReference>
<dbReference type="GO" id="GO:0015833">
    <property type="term" value="P:peptide transport"/>
    <property type="evidence" value="ECO:0007669"/>
    <property type="project" value="InterPro"/>
</dbReference>
<dbReference type="InterPro" id="IPR017871">
    <property type="entry name" value="ABC_transporter-like_CS"/>
</dbReference>
<keyword evidence="4" id="KW-0547">Nucleotide-binding</keyword>
<dbReference type="NCBIfam" id="TIGR01727">
    <property type="entry name" value="oligo_HPY"/>
    <property type="match status" value="1"/>
</dbReference>
<evidence type="ECO:0000256" key="5">
    <source>
        <dbReference type="ARBA" id="ARBA00022840"/>
    </source>
</evidence>
<comment type="similarity">
    <text evidence="2">Belongs to the ABC transporter superfamily.</text>
</comment>
<evidence type="ECO:0000259" key="7">
    <source>
        <dbReference type="PROSITE" id="PS50893"/>
    </source>
</evidence>
<feature type="region of interest" description="Disordered" evidence="6">
    <location>
        <begin position="333"/>
        <end position="370"/>
    </location>
</feature>
<dbReference type="AlphaFoldDB" id="A0A4R5QMM3"/>
<feature type="compositionally biased region" description="Basic and acidic residues" evidence="6">
    <location>
        <begin position="340"/>
        <end position="350"/>
    </location>
</feature>
<dbReference type="GO" id="GO:0016887">
    <property type="term" value="F:ATP hydrolysis activity"/>
    <property type="evidence" value="ECO:0007669"/>
    <property type="project" value="InterPro"/>
</dbReference>
<dbReference type="EMBL" id="SMSJ01000002">
    <property type="protein sequence ID" value="TDH64148.1"/>
    <property type="molecule type" value="Genomic_DNA"/>
</dbReference>
<dbReference type="FunFam" id="3.40.50.300:FF:000016">
    <property type="entry name" value="Oligopeptide ABC transporter ATP-binding component"/>
    <property type="match status" value="1"/>
</dbReference>